<proteinExistence type="predicted"/>
<keyword evidence="1" id="KW-0677">Repeat</keyword>
<dbReference type="PANTHER" id="PTHR11977:SF51">
    <property type="entry name" value="PROTEIN FLIGHTLESS-1 HOMOLOG"/>
    <property type="match status" value="1"/>
</dbReference>
<evidence type="ECO:0000313" key="3">
    <source>
        <dbReference type="Proteomes" id="UP001470230"/>
    </source>
</evidence>
<dbReference type="Gene3D" id="3.40.20.10">
    <property type="entry name" value="Severin"/>
    <property type="match status" value="3"/>
</dbReference>
<dbReference type="EMBL" id="JAPFFF010000012">
    <property type="protein sequence ID" value="KAK8875615.1"/>
    <property type="molecule type" value="Genomic_DNA"/>
</dbReference>
<name>A0ABR2JCJ7_9EUKA</name>
<evidence type="ECO:0000256" key="1">
    <source>
        <dbReference type="ARBA" id="ARBA00022737"/>
    </source>
</evidence>
<dbReference type="InterPro" id="IPR029006">
    <property type="entry name" value="ADF-H/Gelsolin-like_dom_sf"/>
</dbReference>
<comment type="caution">
    <text evidence="2">The sequence shown here is derived from an EMBL/GenBank/DDBJ whole genome shotgun (WGS) entry which is preliminary data.</text>
</comment>
<reference evidence="2 3" key="1">
    <citation type="submission" date="2024-04" db="EMBL/GenBank/DDBJ databases">
        <title>Tritrichomonas musculus Genome.</title>
        <authorList>
            <person name="Alves-Ferreira E."/>
            <person name="Grigg M."/>
            <person name="Lorenzi H."/>
            <person name="Galac M."/>
        </authorList>
    </citation>
    <scope>NUCLEOTIDE SEQUENCE [LARGE SCALE GENOMIC DNA]</scope>
    <source>
        <strain evidence="2 3">EAF2021</strain>
    </source>
</reference>
<dbReference type="SUPFAM" id="SSF55753">
    <property type="entry name" value="Actin depolymerizing proteins"/>
    <property type="match status" value="3"/>
</dbReference>
<organism evidence="2 3">
    <name type="scientific">Tritrichomonas musculus</name>
    <dbReference type="NCBI Taxonomy" id="1915356"/>
    <lineage>
        <taxon>Eukaryota</taxon>
        <taxon>Metamonada</taxon>
        <taxon>Parabasalia</taxon>
        <taxon>Tritrichomonadida</taxon>
        <taxon>Tritrichomonadidae</taxon>
        <taxon>Tritrichomonas</taxon>
    </lineage>
</organism>
<dbReference type="PANTHER" id="PTHR11977">
    <property type="entry name" value="VILLIN"/>
    <property type="match status" value="1"/>
</dbReference>
<dbReference type="InterPro" id="IPR007122">
    <property type="entry name" value="Villin/Gelsolin"/>
</dbReference>
<accession>A0ABR2JCJ7</accession>
<sequence length="332" mass="38176">MDDTFSEFSNALAQNKSRVHVWRVENGILTEIADLGTFFSQSIYLVLEVRFQLEMKSRYTIYLWCGGFSIPEDEGPVTERIQVLFGLLNNIASIHHEYEGYECNKFLNAFIPYGGVRHRTPQLEFVTNRGFASLFTMNTQPVPHWKEVPACTTSLQPNDVNFLRTRTNFILWFGFESEISTRLRAAELCGSFRLTVSRKDDMKMVFQGSDDREFVRALSPVTIEAPRRAEINPDPDQTRREIYQVVSKGQDLEFALVAFKNDANLEVCSNDNAYILRDPNNVFVWFGKNQTKEAISIGLVVAVMFMNKMNVSRFVHIQIVQSGESFSPLWDM</sequence>
<evidence type="ECO:0008006" key="4">
    <source>
        <dbReference type="Google" id="ProtNLM"/>
    </source>
</evidence>
<dbReference type="Proteomes" id="UP001470230">
    <property type="component" value="Unassembled WGS sequence"/>
</dbReference>
<evidence type="ECO:0000313" key="2">
    <source>
        <dbReference type="EMBL" id="KAK8875615.1"/>
    </source>
</evidence>
<gene>
    <name evidence="2" type="ORF">M9Y10_005784</name>
</gene>
<keyword evidence="3" id="KW-1185">Reference proteome</keyword>
<protein>
    <recommendedName>
        <fullName evidence="4">Gelsolin-like domain-containing protein</fullName>
    </recommendedName>
</protein>